<evidence type="ECO:0000313" key="5">
    <source>
        <dbReference type="Proteomes" id="UP001056386"/>
    </source>
</evidence>
<dbReference type="RefSeq" id="WP_017433519.1">
    <property type="nucleotide sequence ID" value="NZ_CP021075.1"/>
</dbReference>
<keyword evidence="5" id="KW-1185">Reference proteome</keyword>
<evidence type="ECO:0000313" key="2">
    <source>
        <dbReference type="EMBL" id="QPQ90574.1"/>
    </source>
</evidence>
<reference evidence="2 4" key="1">
    <citation type="submission" date="2020-12" db="EMBL/GenBank/DDBJ databases">
        <title>FDA dAtabase for Regulatory Grade micrObial Sequences (FDA-ARGOS): Supporting development and validation of Infectious Disease Dx tests.</title>
        <authorList>
            <person name="Minogue T."/>
            <person name="Wolcott M."/>
            <person name="Wasieloski L."/>
            <person name="Aguilar W."/>
            <person name="Moore D."/>
            <person name="Jaissle J."/>
            <person name="Tallon L."/>
            <person name="Sadzewicz L."/>
            <person name="Zhao X."/>
            <person name="Boylan J."/>
            <person name="Ott S."/>
            <person name="Bowen H."/>
            <person name="Vavikolanu K."/>
            <person name="Mehta A."/>
            <person name="Aluvathingal J."/>
            <person name="Nadendla S."/>
            <person name="Yan Y."/>
            <person name="Sichtig H."/>
        </authorList>
    </citation>
    <scope>NUCLEOTIDE SEQUENCE [LARGE SCALE GENOMIC DNA]</scope>
    <source>
        <strain evidence="2 4">FDAARGOS_949</strain>
    </source>
</reference>
<dbReference type="EMBL" id="CP099583">
    <property type="protein sequence ID" value="USS43395.1"/>
    <property type="molecule type" value="Genomic_DNA"/>
</dbReference>
<evidence type="ECO:0000313" key="3">
    <source>
        <dbReference type="EMBL" id="USS43395.1"/>
    </source>
</evidence>
<dbReference type="Proteomes" id="UP000594892">
    <property type="component" value="Chromosome 1"/>
</dbReference>
<dbReference type="AlphaFoldDB" id="A0AAP9XYW3"/>
<dbReference type="EMBL" id="CP065600">
    <property type="protein sequence ID" value="QPQ90574.1"/>
    <property type="molecule type" value="Genomic_DNA"/>
</dbReference>
<dbReference type="GeneID" id="45699138"/>
<feature type="chain" id="PRO_5042817305" evidence="1">
    <location>
        <begin position="26"/>
        <end position="56"/>
    </location>
</feature>
<feature type="signal peptide" evidence="1">
    <location>
        <begin position="1"/>
        <end position="25"/>
    </location>
</feature>
<name>A0AAP9XYW3_BURGL</name>
<protein>
    <submittedName>
        <fullName evidence="2">Uncharacterized protein</fullName>
    </submittedName>
</protein>
<evidence type="ECO:0000313" key="4">
    <source>
        <dbReference type="Proteomes" id="UP000594892"/>
    </source>
</evidence>
<organism evidence="2 4">
    <name type="scientific">Burkholderia glumae</name>
    <name type="common">Pseudomonas glumae</name>
    <dbReference type="NCBI Taxonomy" id="337"/>
    <lineage>
        <taxon>Bacteria</taxon>
        <taxon>Pseudomonadati</taxon>
        <taxon>Pseudomonadota</taxon>
        <taxon>Betaproteobacteria</taxon>
        <taxon>Burkholderiales</taxon>
        <taxon>Burkholderiaceae</taxon>
        <taxon>Burkholderia</taxon>
    </lineage>
</organism>
<reference evidence="3" key="2">
    <citation type="submission" date="2022-06" db="EMBL/GenBank/DDBJ databases">
        <title>Draft genome sequence of Burkholderia glumae strain GR20004 isolated from rice panicle showing bacterial panicle blight.</title>
        <authorList>
            <person name="Choi S.Y."/>
            <person name="Lee Y.H."/>
        </authorList>
    </citation>
    <scope>NUCLEOTIDE SEQUENCE</scope>
    <source>
        <strain evidence="3">GR20004</strain>
    </source>
</reference>
<gene>
    <name evidence="2" type="ORF">I6H06_02125</name>
    <name evidence="3" type="ORF">NFI99_02680</name>
</gene>
<proteinExistence type="predicted"/>
<evidence type="ECO:0000256" key="1">
    <source>
        <dbReference type="SAM" id="SignalP"/>
    </source>
</evidence>
<dbReference type="Proteomes" id="UP001056386">
    <property type="component" value="Chromosome 2"/>
</dbReference>
<sequence>MNIDRKRRASVLPALWLLLGGGANAFAQGAGTSAEQVFAAVSPKVWTVKAAQPQGS</sequence>
<keyword evidence="1" id="KW-0732">Signal</keyword>
<accession>A0AAP9XYW3</accession>